<organism evidence="2 3">
    <name type="scientific">Candidatus Uhrbacteria bacterium CG_4_9_14_0_2_um_filter_41_50</name>
    <dbReference type="NCBI Taxonomy" id="1975031"/>
    <lineage>
        <taxon>Bacteria</taxon>
        <taxon>Candidatus Uhriibacteriota</taxon>
    </lineage>
</organism>
<feature type="transmembrane region" description="Helical" evidence="1">
    <location>
        <begin position="76"/>
        <end position="102"/>
    </location>
</feature>
<dbReference type="Proteomes" id="UP000230251">
    <property type="component" value="Unassembled WGS sequence"/>
</dbReference>
<reference evidence="3" key="1">
    <citation type="submission" date="2017-09" db="EMBL/GenBank/DDBJ databases">
        <title>Depth-based differentiation of microbial function through sediment-hosted aquifers and enrichment of novel symbionts in the deep terrestrial subsurface.</title>
        <authorList>
            <person name="Probst A.J."/>
            <person name="Ladd B."/>
            <person name="Jarett J.K."/>
            <person name="Geller-Mcgrath D.E."/>
            <person name="Sieber C.M.K."/>
            <person name="Emerson J.B."/>
            <person name="Anantharaman K."/>
            <person name="Thomas B.C."/>
            <person name="Malmstrom R."/>
            <person name="Stieglmeier M."/>
            <person name="Klingl A."/>
            <person name="Woyke T."/>
            <person name="Ryan C.M."/>
            <person name="Banfield J.F."/>
        </authorList>
    </citation>
    <scope>NUCLEOTIDE SEQUENCE [LARGE SCALE GENOMIC DNA]</scope>
</reference>
<protein>
    <submittedName>
        <fullName evidence="2">Uncharacterized protein</fullName>
    </submittedName>
</protein>
<keyword evidence="1" id="KW-0812">Transmembrane</keyword>
<feature type="transmembrane region" description="Helical" evidence="1">
    <location>
        <begin position="20"/>
        <end position="41"/>
    </location>
</feature>
<dbReference type="Pfam" id="PF09527">
    <property type="entry name" value="ATPase_gene1"/>
    <property type="match status" value="1"/>
</dbReference>
<dbReference type="EMBL" id="PFSI01000036">
    <property type="protein sequence ID" value="PJC24512.1"/>
    <property type="molecule type" value="Genomic_DNA"/>
</dbReference>
<feature type="transmembrane region" description="Helical" evidence="1">
    <location>
        <begin position="114"/>
        <end position="133"/>
    </location>
</feature>
<keyword evidence="1" id="KW-0472">Membrane</keyword>
<accession>A0A2M8EP49</accession>
<dbReference type="InterPro" id="IPR032820">
    <property type="entry name" value="ATPase_put"/>
</dbReference>
<gene>
    <name evidence="2" type="ORF">CO057_02500</name>
</gene>
<evidence type="ECO:0000313" key="2">
    <source>
        <dbReference type="EMBL" id="PJC24512.1"/>
    </source>
</evidence>
<dbReference type="AlphaFoldDB" id="A0A2M8EP49"/>
<evidence type="ECO:0000256" key="1">
    <source>
        <dbReference type="SAM" id="Phobius"/>
    </source>
</evidence>
<keyword evidence="1" id="KW-1133">Transmembrane helix</keyword>
<evidence type="ECO:0000313" key="3">
    <source>
        <dbReference type="Proteomes" id="UP000230251"/>
    </source>
</evidence>
<sequence length="149" mass="16627">MGLVVISLIKLNKFNEYANFSQSTIFLTHITLFTLVTLFTFSTSIDLLKVSGYTCAAFFVPVDIQKTPKKQPSDRYYYLLGVKAAGDFGVTIAIPALIAAYLGKRLDIHFGTSPWLLVLGFTIAFVLTAIFAVRKAKRYAKLYEQGPRD</sequence>
<proteinExistence type="predicted"/>
<name>A0A2M8EP49_9BACT</name>
<comment type="caution">
    <text evidence="2">The sequence shown here is derived from an EMBL/GenBank/DDBJ whole genome shotgun (WGS) entry which is preliminary data.</text>
</comment>